<evidence type="ECO:0000313" key="1">
    <source>
        <dbReference type="EMBL" id="OUK05232.1"/>
    </source>
</evidence>
<protein>
    <submittedName>
        <fullName evidence="1">Uncharacterized protein</fullName>
    </submittedName>
</protein>
<accession>A0A252CFB4</accession>
<name>A0A252CFB4_9LACT</name>
<dbReference type="Proteomes" id="UP000194606">
    <property type="component" value="Unassembled WGS sequence"/>
</dbReference>
<dbReference type="EMBL" id="MUIZ01000001">
    <property type="protein sequence ID" value="OUK05232.1"/>
    <property type="molecule type" value="Genomic_DNA"/>
</dbReference>
<evidence type="ECO:0000313" key="2">
    <source>
        <dbReference type="Proteomes" id="UP000194606"/>
    </source>
</evidence>
<sequence>MKRKSSKKNKHIKRSNQVINLGKEWHHLSSKQREFIVTETYNFYDKLSPADFPNDKDRRRSAIVASYNSFSDKGGWCNWKSFYLKLNSKIIRRNNRITLAEKRLKSKENLERGLKSLERIEK</sequence>
<comment type="caution">
    <text evidence="1">The sequence shown here is derived from an EMBL/GenBank/DDBJ whole genome shotgun (WGS) entry which is preliminary data.</text>
</comment>
<organism evidence="1 2">
    <name type="scientific">Lactococcus petauri</name>
    <dbReference type="NCBI Taxonomy" id="1940789"/>
    <lineage>
        <taxon>Bacteria</taxon>
        <taxon>Bacillati</taxon>
        <taxon>Bacillota</taxon>
        <taxon>Bacilli</taxon>
        <taxon>Lactobacillales</taxon>
        <taxon>Streptococcaceae</taxon>
        <taxon>Lactococcus</taxon>
    </lineage>
</organism>
<proteinExistence type="predicted"/>
<reference evidence="1 2" key="1">
    <citation type="submission" date="2017-02" db="EMBL/GenBank/DDBJ databases">
        <authorList>
            <person name="Peterson S.W."/>
        </authorList>
    </citation>
    <scope>NUCLEOTIDE SEQUENCE [LARGE SCALE GENOMIC DNA]</scope>
    <source>
        <strain evidence="1">159469</strain>
    </source>
</reference>
<dbReference type="AlphaFoldDB" id="A0A252CFB4"/>
<gene>
    <name evidence="1" type="ORF">BZZ03_00510</name>
</gene>